<dbReference type="STRING" id="554065.E1ZNX6"/>
<feature type="coiled-coil region" evidence="12">
    <location>
        <begin position="148"/>
        <end position="189"/>
    </location>
</feature>
<gene>
    <name evidence="13" type="ORF">CHLNCDRAFT_138916</name>
</gene>
<dbReference type="PANTHER" id="PTHR19306">
    <property type="entry name" value="STRUCTURAL MAINTENANCE OF CHROMOSOMES 5,6 SMC5, SMC6"/>
    <property type="match status" value="1"/>
</dbReference>
<dbReference type="AlphaFoldDB" id="E1ZNX6"/>
<dbReference type="GO" id="GO:0003697">
    <property type="term" value="F:single-stranded DNA binding"/>
    <property type="evidence" value="ECO:0007669"/>
    <property type="project" value="TreeGrafter"/>
</dbReference>
<dbReference type="GO" id="GO:0003684">
    <property type="term" value="F:damaged DNA binding"/>
    <property type="evidence" value="ECO:0007669"/>
    <property type="project" value="TreeGrafter"/>
</dbReference>
<dbReference type="Gene3D" id="3.40.50.300">
    <property type="entry name" value="P-loop containing nucleotide triphosphate hydrolases"/>
    <property type="match status" value="1"/>
</dbReference>
<dbReference type="PANTHER" id="PTHR19306:SF6">
    <property type="entry name" value="STRUCTURAL MAINTENANCE OF CHROMOSOMES PROTEIN 6"/>
    <property type="match status" value="1"/>
</dbReference>
<organism evidence="14">
    <name type="scientific">Chlorella variabilis</name>
    <name type="common">Green alga</name>
    <dbReference type="NCBI Taxonomy" id="554065"/>
    <lineage>
        <taxon>Eukaryota</taxon>
        <taxon>Viridiplantae</taxon>
        <taxon>Chlorophyta</taxon>
        <taxon>core chlorophytes</taxon>
        <taxon>Trebouxiophyceae</taxon>
        <taxon>Chlorellales</taxon>
        <taxon>Chlorellaceae</taxon>
        <taxon>Chlorella clade</taxon>
        <taxon>Chlorella</taxon>
    </lineage>
</organism>
<dbReference type="GO" id="GO:0005524">
    <property type="term" value="F:ATP binding"/>
    <property type="evidence" value="ECO:0007669"/>
    <property type="project" value="UniProtKB-KW"/>
</dbReference>
<evidence type="ECO:0000256" key="9">
    <source>
        <dbReference type="ARBA" id="ARBA00023172"/>
    </source>
</evidence>
<proteinExistence type="inferred from homology"/>
<keyword evidence="10" id="KW-0234">DNA repair</keyword>
<dbReference type="GO" id="GO:0000724">
    <property type="term" value="P:double-strand break repair via homologous recombination"/>
    <property type="evidence" value="ECO:0007669"/>
    <property type="project" value="TreeGrafter"/>
</dbReference>
<evidence type="ECO:0000256" key="11">
    <source>
        <dbReference type="ARBA" id="ARBA00023242"/>
    </source>
</evidence>
<dbReference type="KEGG" id="cvr:CHLNCDRAFT_138916"/>
<evidence type="ECO:0008006" key="15">
    <source>
        <dbReference type="Google" id="ProtNLM"/>
    </source>
</evidence>
<evidence type="ECO:0000256" key="4">
    <source>
        <dbReference type="ARBA" id="ARBA00022454"/>
    </source>
</evidence>
<dbReference type="OMA" id="ACKSAAW"/>
<keyword evidence="7" id="KW-0067">ATP-binding</keyword>
<keyword evidence="4" id="KW-0158">Chromosome</keyword>
<evidence type="ECO:0000256" key="3">
    <source>
        <dbReference type="ARBA" id="ARBA00006793"/>
    </source>
</evidence>
<evidence type="ECO:0000256" key="7">
    <source>
        <dbReference type="ARBA" id="ARBA00022840"/>
    </source>
</evidence>
<dbReference type="OrthoDB" id="10072614at2759"/>
<evidence type="ECO:0000313" key="13">
    <source>
        <dbReference type="EMBL" id="EFN52516.1"/>
    </source>
</evidence>
<dbReference type="EMBL" id="GL433856">
    <property type="protein sequence ID" value="EFN52516.1"/>
    <property type="molecule type" value="Genomic_DNA"/>
</dbReference>
<name>E1ZNX6_CHLVA</name>
<keyword evidence="6" id="KW-0227">DNA damage</keyword>
<keyword evidence="11" id="KW-0539">Nucleus</keyword>
<evidence type="ECO:0000256" key="12">
    <source>
        <dbReference type="SAM" id="Coils"/>
    </source>
</evidence>
<keyword evidence="8 12" id="KW-0175">Coiled coil</keyword>
<reference evidence="13 14" key="1">
    <citation type="journal article" date="2010" name="Plant Cell">
        <title>The Chlorella variabilis NC64A genome reveals adaptation to photosymbiosis, coevolution with viruses, and cryptic sex.</title>
        <authorList>
            <person name="Blanc G."/>
            <person name="Duncan G."/>
            <person name="Agarkova I."/>
            <person name="Borodovsky M."/>
            <person name="Gurnon J."/>
            <person name="Kuo A."/>
            <person name="Lindquist E."/>
            <person name="Lucas S."/>
            <person name="Pangilinan J."/>
            <person name="Polle J."/>
            <person name="Salamov A."/>
            <person name="Terry A."/>
            <person name="Yamada T."/>
            <person name="Dunigan D.D."/>
            <person name="Grigoriev I.V."/>
            <person name="Claverie J.M."/>
            <person name="Van Etten J.L."/>
        </authorList>
    </citation>
    <scope>NUCLEOTIDE SEQUENCE [LARGE SCALE GENOMIC DNA]</scope>
    <source>
        <strain evidence="13 14">NC64A</strain>
    </source>
</reference>
<dbReference type="GO" id="GO:0005634">
    <property type="term" value="C:nucleus"/>
    <property type="evidence" value="ECO:0007669"/>
    <property type="project" value="UniProtKB-SubCell"/>
</dbReference>
<feature type="coiled-coil region" evidence="12">
    <location>
        <begin position="266"/>
        <end position="342"/>
    </location>
</feature>
<dbReference type="GeneID" id="17351963"/>
<keyword evidence="5" id="KW-0547">Nucleotide-binding</keyword>
<dbReference type="GO" id="GO:0030915">
    <property type="term" value="C:Smc5-Smc6 complex"/>
    <property type="evidence" value="ECO:0007669"/>
    <property type="project" value="TreeGrafter"/>
</dbReference>
<sequence length="618" mass="68078">MAVEAAISLQLNAFLVHTMADGRLLRQMIAQQFQGIGGIRPSVFVVNFDLPQHVIPPASQPPPAIPTIYRVLRCADRKVAAPILNNLVDQAHIEKLALGGSGEACKSAAWQAQNVSACYAPDGSKYYRRGSTNTSIPPPHWLRCARLGVSAAQQTSELEREVQRAQQELAQLELQFQQAQADVAAANAAEVEARRGVAAVKRKRWETQTVLTQLTQQPPPEVLAATQGGGDNDTHAEIWQAAQACIDLEQQLREKQGAAEEAGAAARQAVDALREKRDAMTRLNEENEAFVSSYHQEVEQLQAVAARLAEAREAGEAARARRAQLQQLAAQQAQELAQVEEGAAALCSREAADEARRAVEERLRGKRDMGEEEVASLLTPELLRKKVALLERKIAEHERAAGGSLAELQDAFAASSARMGRDGRRFREAISTYQVVDDALKLRTKKLSELDHRLEDLVNAKFRQYMWKKGHSGMIKLDRKAQSLQLKVQIGCKGSKEGGAVKDLKQASLQLLVLSGGERSYTTVAFTLALGGHTEMPFRAMDEFDVFMDAINRRVAMQNLFCFAKEYAELQFIFLTPQDISAVDDARQACQQQGHELPAGFVRVISMRPPRANATRVQ</sequence>
<evidence type="ECO:0000256" key="5">
    <source>
        <dbReference type="ARBA" id="ARBA00022741"/>
    </source>
</evidence>
<evidence type="ECO:0000256" key="10">
    <source>
        <dbReference type="ARBA" id="ARBA00023204"/>
    </source>
</evidence>
<comment type="subcellular location">
    <subcellularLocation>
        <location evidence="2">Chromosome</location>
    </subcellularLocation>
    <subcellularLocation>
        <location evidence="1">Nucleus</location>
    </subcellularLocation>
</comment>
<accession>E1ZNX6</accession>
<dbReference type="eggNOG" id="KOG0250">
    <property type="taxonomic scope" value="Eukaryota"/>
</dbReference>
<evidence type="ECO:0000313" key="14">
    <source>
        <dbReference type="Proteomes" id="UP000008141"/>
    </source>
</evidence>
<dbReference type="InterPro" id="IPR027417">
    <property type="entry name" value="P-loop_NTPase"/>
</dbReference>
<dbReference type="SUPFAM" id="SSF52540">
    <property type="entry name" value="P-loop containing nucleoside triphosphate hydrolases"/>
    <property type="match status" value="1"/>
</dbReference>
<comment type="similarity">
    <text evidence="3">Belongs to the SMC family. SMC6 subfamily.</text>
</comment>
<keyword evidence="14" id="KW-1185">Reference proteome</keyword>
<evidence type="ECO:0000256" key="8">
    <source>
        <dbReference type="ARBA" id="ARBA00023054"/>
    </source>
</evidence>
<dbReference type="RefSeq" id="XP_005844618.1">
    <property type="nucleotide sequence ID" value="XM_005844556.1"/>
</dbReference>
<evidence type="ECO:0000256" key="2">
    <source>
        <dbReference type="ARBA" id="ARBA00004286"/>
    </source>
</evidence>
<dbReference type="InParanoid" id="E1ZNX6"/>
<dbReference type="Proteomes" id="UP000008141">
    <property type="component" value="Unassembled WGS sequence"/>
</dbReference>
<keyword evidence="9" id="KW-0233">DNA recombination</keyword>
<protein>
    <recommendedName>
        <fullName evidence="15">RecF/RecN/SMC N-terminal domain-containing protein</fullName>
    </recommendedName>
</protein>
<dbReference type="GO" id="GO:0035861">
    <property type="term" value="C:site of double-strand break"/>
    <property type="evidence" value="ECO:0007669"/>
    <property type="project" value="TreeGrafter"/>
</dbReference>
<evidence type="ECO:0000256" key="1">
    <source>
        <dbReference type="ARBA" id="ARBA00004123"/>
    </source>
</evidence>
<evidence type="ECO:0000256" key="6">
    <source>
        <dbReference type="ARBA" id="ARBA00022763"/>
    </source>
</evidence>